<protein>
    <submittedName>
        <fullName evidence="1">Uncharacterized protein</fullName>
    </submittedName>
</protein>
<sequence>MAGGNVRPGQNGACQIIYPQSEEAAAPGILADDCVLKRREQLLLPIRIFKKFSVLNLIDPELSGSVDLQILKLAQYKTAMMAGGCYHLETLLPSLPWVSLSSREYPA</sequence>
<accession>C0NGG9</accession>
<dbReference type="EMBL" id="GG663365">
    <property type="protein sequence ID" value="EEH08904.1"/>
    <property type="molecule type" value="Genomic_DNA"/>
</dbReference>
<proteinExistence type="predicted"/>
<name>C0NGG9_AJECG</name>
<evidence type="ECO:0000313" key="2">
    <source>
        <dbReference type="Proteomes" id="UP000001631"/>
    </source>
</evidence>
<keyword evidence="2" id="KW-1185">Reference proteome</keyword>
<dbReference type="GeneID" id="69035457"/>
<reference evidence="1" key="1">
    <citation type="submission" date="2009-02" db="EMBL/GenBank/DDBJ databases">
        <title>The Genome Sequence of Ajellomyces capsulatus strain G186AR.</title>
        <authorList>
            <consortium name="The Broad Institute Genome Sequencing Platform"/>
            <person name="Champion M."/>
            <person name="Cuomo C."/>
            <person name="Ma L.-J."/>
            <person name="Henn M.R."/>
            <person name="Sil A."/>
            <person name="Goldman B."/>
            <person name="Young S.K."/>
            <person name="Kodira C.D."/>
            <person name="Zeng Q."/>
            <person name="Koehrsen M."/>
            <person name="Alvarado L."/>
            <person name="Berlin A."/>
            <person name="Borenstein D."/>
            <person name="Chen Z."/>
            <person name="Engels R."/>
            <person name="Freedman E."/>
            <person name="Gellesch M."/>
            <person name="Goldberg J."/>
            <person name="Griggs A."/>
            <person name="Gujja S."/>
            <person name="Heiman D."/>
            <person name="Hepburn T."/>
            <person name="Howarth C."/>
            <person name="Jen D."/>
            <person name="Larson L."/>
            <person name="Lewis B."/>
            <person name="Mehta T."/>
            <person name="Park D."/>
            <person name="Pearson M."/>
            <person name="Roberts A."/>
            <person name="Saif S."/>
            <person name="Shea T."/>
            <person name="Shenoy N."/>
            <person name="Sisk P."/>
            <person name="Stolte C."/>
            <person name="Sykes S."/>
            <person name="Walk T."/>
            <person name="White J."/>
            <person name="Yandava C."/>
            <person name="Klein B."/>
            <person name="McEwen J.G."/>
            <person name="Puccia R."/>
            <person name="Goldman G.H."/>
            <person name="Felipe M.S."/>
            <person name="Nino-Vega G."/>
            <person name="San-Blas G."/>
            <person name="Taylor J."/>
            <person name="Mendoza L."/>
            <person name="Galagan J."/>
            <person name="Nusbaum C."/>
            <person name="Birren B."/>
        </authorList>
    </citation>
    <scope>NUCLEOTIDE SEQUENCE</scope>
    <source>
        <strain evidence="1">G186AR</strain>
    </source>
</reference>
<dbReference type="AlphaFoldDB" id="C0NGG9"/>
<dbReference type="Proteomes" id="UP000001631">
    <property type="component" value="Unassembled WGS sequence"/>
</dbReference>
<dbReference type="HOGENOM" id="CLU_2209264_0_0_1"/>
<evidence type="ECO:0000313" key="1">
    <source>
        <dbReference type="EMBL" id="EEH08904.1"/>
    </source>
</evidence>
<dbReference type="InParanoid" id="C0NGG9"/>
<organism evidence="1 2">
    <name type="scientific">Ajellomyces capsulatus (strain G186AR / H82 / ATCC MYA-2454 / RMSCC 2432)</name>
    <name type="common">Darling's disease fungus</name>
    <name type="synonym">Histoplasma capsulatum</name>
    <dbReference type="NCBI Taxonomy" id="447093"/>
    <lineage>
        <taxon>Eukaryota</taxon>
        <taxon>Fungi</taxon>
        <taxon>Dikarya</taxon>
        <taxon>Ascomycota</taxon>
        <taxon>Pezizomycotina</taxon>
        <taxon>Eurotiomycetes</taxon>
        <taxon>Eurotiomycetidae</taxon>
        <taxon>Onygenales</taxon>
        <taxon>Ajellomycetaceae</taxon>
        <taxon>Histoplasma</taxon>
    </lineage>
</organism>
<dbReference type="RefSeq" id="XP_045289385.1">
    <property type="nucleotide sequence ID" value="XM_045429490.1"/>
</dbReference>
<gene>
    <name evidence="1" type="ORF">HCBG_02441</name>
</gene>